<gene>
    <name evidence="2" type="ORF">HMN09_00595200</name>
</gene>
<organism evidence="2 3">
    <name type="scientific">Mycena chlorophos</name>
    <name type="common">Agaric fungus</name>
    <name type="synonym">Agaricus chlorophos</name>
    <dbReference type="NCBI Taxonomy" id="658473"/>
    <lineage>
        <taxon>Eukaryota</taxon>
        <taxon>Fungi</taxon>
        <taxon>Dikarya</taxon>
        <taxon>Basidiomycota</taxon>
        <taxon>Agaricomycotina</taxon>
        <taxon>Agaricomycetes</taxon>
        <taxon>Agaricomycetidae</taxon>
        <taxon>Agaricales</taxon>
        <taxon>Marasmiineae</taxon>
        <taxon>Mycenaceae</taxon>
        <taxon>Mycena</taxon>
    </lineage>
</organism>
<feature type="region of interest" description="Disordered" evidence="1">
    <location>
        <begin position="155"/>
        <end position="181"/>
    </location>
</feature>
<dbReference type="AlphaFoldDB" id="A0A8H6T5C2"/>
<evidence type="ECO:0000313" key="2">
    <source>
        <dbReference type="EMBL" id="KAF7310526.1"/>
    </source>
</evidence>
<dbReference type="OrthoDB" id="3250110at2759"/>
<protein>
    <submittedName>
        <fullName evidence="2">Uncharacterized protein</fullName>
    </submittedName>
</protein>
<accession>A0A8H6T5C2</accession>
<comment type="caution">
    <text evidence="2">The sequence shown here is derived from an EMBL/GenBank/DDBJ whole genome shotgun (WGS) entry which is preliminary data.</text>
</comment>
<dbReference type="EMBL" id="JACAZE010000007">
    <property type="protein sequence ID" value="KAF7310526.1"/>
    <property type="molecule type" value="Genomic_DNA"/>
</dbReference>
<evidence type="ECO:0000256" key="1">
    <source>
        <dbReference type="SAM" id="MobiDB-lite"/>
    </source>
</evidence>
<sequence>MTVLDAFKIKPFDLAPVYAAWPASTGPRFLGDPRKDLPVDDWLKAIKAGCLEHRVPQEYWHTCAQHFMGDQARSRFDELRKVMAQMHGGKYRWNWKKFKVAMRNMSWDIDTSETEAVKVPNGPFWWLPGRNKTKSESDGGSSKFLDSEEAVLVEEPESLPSLSRSGTFMSLKSERPGPTRSSTIATMWRRRNSKDEGEPEQAVIPARPAPRQVKSDGAVIAKASTMQVASTKDLPPIPGPVVSKDKDGTTVRAPAWLLNATHALDFLQNEHPKVMSTISAILIVAGSIPSLPGVAAGAGGAVLASSTAHAVGAIAVGIGSWIKTQQEMSAAQASK</sequence>
<name>A0A8H6T5C2_MYCCL</name>
<proteinExistence type="predicted"/>
<keyword evidence="3" id="KW-1185">Reference proteome</keyword>
<dbReference type="Proteomes" id="UP000613580">
    <property type="component" value="Unassembled WGS sequence"/>
</dbReference>
<evidence type="ECO:0000313" key="3">
    <source>
        <dbReference type="Proteomes" id="UP000613580"/>
    </source>
</evidence>
<reference evidence="2" key="1">
    <citation type="submission" date="2020-05" db="EMBL/GenBank/DDBJ databases">
        <title>Mycena genomes resolve the evolution of fungal bioluminescence.</title>
        <authorList>
            <person name="Tsai I.J."/>
        </authorList>
    </citation>
    <scope>NUCLEOTIDE SEQUENCE</scope>
    <source>
        <strain evidence="2">110903Hualien_Pintung</strain>
    </source>
</reference>